<evidence type="ECO:0000313" key="2">
    <source>
        <dbReference type="Proteomes" id="UP000754750"/>
    </source>
</evidence>
<organism evidence="1 2">
    <name type="scientific">Faecalispora sporosphaeroides</name>
    <dbReference type="NCBI Taxonomy" id="1549"/>
    <lineage>
        <taxon>Bacteria</taxon>
        <taxon>Bacillati</taxon>
        <taxon>Bacillota</taxon>
        <taxon>Clostridia</taxon>
        <taxon>Eubacteriales</taxon>
        <taxon>Oscillospiraceae</taxon>
        <taxon>Faecalispora</taxon>
    </lineage>
</organism>
<proteinExistence type="predicted"/>
<accession>A0A928KY67</accession>
<dbReference type="Proteomes" id="UP000754750">
    <property type="component" value="Unassembled WGS sequence"/>
</dbReference>
<dbReference type="AlphaFoldDB" id="A0A928KY67"/>
<dbReference type="RefSeq" id="WP_326840777.1">
    <property type="nucleotide sequence ID" value="NZ_SVNY01000006.1"/>
</dbReference>
<name>A0A928KY67_9FIRM</name>
<comment type="caution">
    <text evidence="1">The sequence shown here is derived from an EMBL/GenBank/DDBJ whole genome shotgun (WGS) entry which is preliminary data.</text>
</comment>
<sequence length="91" mass="10613">MKFYYPDNMQAPAMLMLWKMRDAVILFFSFILLAIMSATVKSIIPMIFPVLYGILTITFPDGTIFDYIIKLGRFVITQQQIYFWRSGGIDN</sequence>
<dbReference type="EMBL" id="SVNY01000006">
    <property type="protein sequence ID" value="MBE6834265.1"/>
    <property type="molecule type" value="Genomic_DNA"/>
</dbReference>
<protein>
    <submittedName>
        <fullName evidence="1">Uncharacterized protein</fullName>
    </submittedName>
</protein>
<reference evidence="1" key="1">
    <citation type="submission" date="2019-04" db="EMBL/GenBank/DDBJ databases">
        <title>Evolution of Biomass-Degrading Anaerobic Consortia Revealed by Metagenomics.</title>
        <authorList>
            <person name="Peng X."/>
        </authorList>
    </citation>
    <scope>NUCLEOTIDE SEQUENCE</scope>
    <source>
        <strain evidence="1">SIG551</strain>
    </source>
</reference>
<evidence type="ECO:0000313" key="1">
    <source>
        <dbReference type="EMBL" id="MBE6834265.1"/>
    </source>
</evidence>
<gene>
    <name evidence="1" type="ORF">E7512_11935</name>
</gene>